<dbReference type="InterPro" id="IPR028978">
    <property type="entry name" value="Chorismate_lyase_/UTRA_dom_sf"/>
</dbReference>
<accession>A0A223MQ38</accession>
<evidence type="ECO:0000313" key="5">
    <source>
        <dbReference type="EMBL" id="QJA01029.1"/>
    </source>
</evidence>
<dbReference type="Gene3D" id="3.40.1410.10">
    <property type="entry name" value="Chorismate lyase-like"/>
    <property type="match status" value="1"/>
</dbReference>
<dbReference type="AlphaFoldDB" id="A0A223MQ38"/>
<dbReference type="Pfam" id="PF07702">
    <property type="entry name" value="UTRA"/>
    <property type="match status" value="1"/>
</dbReference>
<evidence type="ECO:0000313" key="6">
    <source>
        <dbReference type="Proteomes" id="UP000503330"/>
    </source>
</evidence>
<proteinExistence type="predicted"/>
<dbReference type="InterPro" id="IPR036388">
    <property type="entry name" value="WH-like_DNA-bd_sf"/>
</dbReference>
<sequence>MRTNSIKYLSIYEDLKEEIINGTYPIGGLFPAEPELQTLFGVSRITVRHAVQLLVDEGYLQRIHGVGTVVVSQKESLQLQNLLSFSEEYKGAGVHSDIISFEERISASSLVCSKLNLSKGSEVSCHERLRWSDNSPIGFQRVYCPLHLALTRNELIRPNVSLYQLFKEKGYSVKNANETIESVIADKKIADYLHVKEGSPLLFVQRVTKDQRDRIVEYAEFYYRGDRYRYSVQLHVPD</sequence>
<dbReference type="RefSeq" id="WP_002606812.1">
    <property type="nucleotide sequence ID" value="NZ_BAAACC010000028.1"/>
</dbReference>
<organism evidence="5 6">
    <name type="scientific">Clostridium innocuum</name>
    <dbReference type="NCBI Taxonomy" id="1522"/>
    <lineage>
        <taxon>Bacteria</taxon>
        <taxon>Bacillati</taxon>
        <taxon>Bacillota</taxon>
        <taxon>Clostridia</taxon>
        <taxon>Eubacteriales</taxon>
        <taxon>Clostridiaceae</taxon>
        <taxon>Clostridium</taxon>
    </lineage>
</organism>
<dbReference type="InterPro" id="IPR000524">
    <property type="entry name" value="Tscrpt_reg_HTH_GntR"/>
</dbReference>
<keyword evidence="3" id="KW-0804">Transcription</keyword>
<gene>
    <name evidence="5" type="ORF">G4D54_00695</name>
</gene>
<dbReference type="PANTHER" id="PTHR44846">
    <property type="entry name" value="MANNOSYL-D-GLYCERATE TRANSPORT/METABOLISM SYSTEM REPRESSOR MNGR-RELATED"/>
    <property type="match status" value="1"/>
</dbReference>
<dbReference type="EMBL" id="CP048838">
    <property type="protein sequence ID" value="QJA01029.1"/>
    <property type="molecule type" value="Genomic_DNA"/>
</dbReference>
<dbReference type="Pfam" id="PF00392">
    <property type="entry name" value="GntR"/>
    <property type="match status" value="1"/>
</dbReference>
<dbReference type="GeneID" id="61924010"/>
<dbReference type="SUPFAM" id="SSF64288">
    <property type="entry name" value="Chorismate lyase-like"/>
    <property type="match status" value="1"/>
</dbReference>
<dbReference type="CDD" id="cd07377">
    <property type="entry name" value="WHTH_GntR"/>
    <property type="match status" value="1"/>
</dbReference>
<dbReference type="InterPro" id="IPR036390">
    <property type="entry name" value="WH_DNA-bd_sf"/>
</dbReference>
<evidence type="ECO:0000259" key="4">
    <source>
        <dbReference type="PROSITE" id="PS50949"/>
    </source>
</evidence>
<dbReference type="Gene3D" id="1.10.10.10">
    <property type="entry name" value="Winged helix-like DNA-binding domain superfamily/Winged helix DNA-binding domain"/>
    <property type="match status" value="1"/>
</dbReference>
<dbReference type="GO" id="GO:0003700">
    <property type="term" value="F:DNA-binding transcription factor activity"/>
    <property type="evidence" value="ECO:0007669"/>
    <property type="project" value="InterPro"/>
</dbReference>
<dbReference type="Proteomes" id="UP000503330">
    <property type="component" value="Chromosome"/>
</dbReference>
<name>A0A223MQ38_CLOIN</name>
<evidence type="ECO:0000256" key="1">
    <source>
        <dbReference type="ARBA" id="ARBA00023015"/>
    </source>
</evidence>
<dbReference type="GO" id="GO:0003677">
    <property type="term" value="F:DNA binding"/>
    <property type="evidence" value="ECO:0007669"/>
    <property type="project" value="UniProtKB-KW"/>
</dbReference>
<feature type="domain" description="HTH gntR-type" evidence="4">
    <location>
        <begin position="5"/>
        <end position="73"/>
    </location>
</feature>
<dbReference type="SMART" id="SM00345">
    <property type="entry name" value="HTH_GNTR"/>
    <property type="match status" value="1"/>
</dbReference>
<keyword evidence="1" id="KW-0805">Transcription regulation</keyword>
<dbReference type="GO" id="GO:0045892">
    <property type="term" value="P:negative regulation of DNA-templated transcription"/>
    <property type="evidence" value="ECO:0007669"/>
    <property type="project" value="TreeGrafter"/>
</dbReference>
<evidence type="ECO:0000256" key="2">
    <source>
        <dbReference type="ARBA" id="ARBA00023125"/>
    </source>
</evidence>
<keyword evidence="2" id="KW-0238">DNA-binding</keyword>
<dbReference type="PROSITE" id="PS50949">
    <property type="entry name" value="HTH_GNTR"/>
    <property type="match status" value="1"/>
</dbReference>
<reference evidence="5 6" key="1">
    <citation type="submission" date="2020-02" db="EMBL/GenBank/DDBJ databases">
        <authorList>
            <person name="Kociolek L.K."/>
            <person name="Ozer E.A."/>
        </authorList>
    </citation>
    <scope>NUCLEOTIDE SEQUENCE [LARGE SCALE GENOMIC DNA]</scope>
    <source>
        <strain evidence="5 6">ATCC 14501</strain>
    </source>
</reference>
<evidence type="ECO:0000256" key="3">
    <source>
        <dbReference type="ARBA" id="ARBA00023163"/>
    </source>
</evidence>
<protein>
    <submittedName>
        <fullName evidence="5">GntR family transcriptional regulator</fullName>
    </submittedName>
</protein>
<dbReference type="PANTHER" id="PTHR44846:SF1">
    <property type="entry name" value="MANNOSYL-D-GLYCERATE TRANSPORT_METABOLISM SYSTEM REPRESSOR MNGR-RELATED"/>
    <property type="match status" value="1"/>
</dbReference>
<dbReference type="InterPro" id="IPR011663">
    <property type="entry name" value="UTRA"/>
</dbReference>
<dbReference type="PRINTS" id="PR00035">
    <property type="entry name" value="HTHGNTR"/>
</dbReference>
<dbReference type="SUPFAM" id="SSF46785">
    <property type="entry name" value="Winged helix' DNA-binding domain"/>
    <property type="match status" value="1"/>
</dbReference>
<dbReference type="InterPro" id="IPR050679">
    <property type="entry name" value="Bact_HTH_transcr_reg"/>
</dbReference>
<dbReference type="SMART" id="SM00866">
    <property type="entry name" value="UTRA"/>
    <property type="match status" value="1"/>
</dbReference>